<dbReference type="eggNOG" id="KOG0053">
    <property type="taxonomic scope" value="Eukaryota"/>
</dbReference>
<dbReference type="FunFam" id="3.40.640.10:FF:000046">
    <property type="entry name" value="Cystathionine gamma-lyase"/>
    <property type="match status" value="1"/>
</dbReference>
<dbReference type="InterPro" id="IPR015421">
    <property type="entry name" value="PyrdxlP-dep_Trfase_major"/>
</dbReference>
<dbReference type="InterPro" id="IPR054542">
    <property type="entry name" value="Cys_met_metab_PP"/>
</dbReference>
<proteinExistence type="inferred from homology"/>
<dbReference type="SUPFAM" id="SSF53383">
    <property type="entry name" value="PLP-dependent transferases"/>
    <property type="match status" value="2"/>
</dbReference>
<evidence type="ECO:0000256" key="1">
    <source>
        <dbReference type="ARBA" id="ARBA00001933"/>
    </source>
</evidence>
<comment type="catalytic activity">
    <reaction evidence="5">
        <text>O-succinyl-L-homoserine + L-cysteine = L,L-cystathionine + succinate + H(+)</text>
        <dbReference type="Rhea" id="RHEA:20397"/>
        <dbReference type="ChEBI" id="CHEBI:15378"/>
        <dbReference type="ChEBI" id="CHEBI:30031"/>
        <dbReference type="ChEBI" id="CHEBI:35235"/>
        <dbReference type="ChEBI" id="CHEBI:57661"/>
        <dbReference type="ChEBI" id="CHEBI:58161"/>
    </reaction>
</comment>
<dbReference type="GO" id="GO:0030170">
    <property type="term" value="F:pyridoxal phosphate binding"/>
    <property type="evidence" value="ECO:0007669"/>
    <property type="project" value="InterPro"/>
</dbReference>
<evidence type="ECO:0000256" key="6">
    <source>
        <dbReference type="ARBA" id="ARBA00093261"/>
    </source>
</evidence>
<comment type="cofactor">
    <cofactor evidence="1">
        <name>pyridoxal 5'-phosphate</name>
        <dbReference type="ChEBI" id="CHEBI:597326"/>
    </cofactor>
</comment>
<keyword evidence="3" id="KW-0663">Pyridoxal phosphate</keyword>
<dbReference type="InterPro" id="IPR015422">
    <property type="entry name" value="PyrdxlP-dep_Trfase_small"/>
</dbReference>
<evidence type="ECO:0000256" key="7">
    <source>
        <dbReference type="ARBA" id="ARBA00093596"/>
    </source>
</evidence>
<dbReference type="AlphaFoldDB" id="M7YGH9"/>
<sequence length="723" mass="82082">MKRQRKSRPTSSLWRRKRNVFTHRRPQGRIPLLLNGERLGRRIATDAITTPVVNTSAYWFSSSQELIDFKEGRHASFEYGRYGNPTTEALEKKMSALEKAESTVFVASGMYASVAMLSTLVPAGGHIVTTTDLYRKTRIYMETELPKRGITMTVIRPADMDALQDALDNNNVSLFFTETPTNPFLRCIDIELVSNMCHNKGALLCIDSTFASPINQKALTLGADIVVHSATKYIAGHNDVIGGCISGRDELVSKVRIYHHVVGGVLNPQQERWRAALDSTSSSGCHVQAIHGCSLVVIEAKAADSASKPHLILLFLTARLYQIERQDFAVLPRRLEWQHVVMDWYMRESEVKEALKRMKGSKVMGPDCIPIEVWKGLGDIAIVWLTKLFNLIFRANKMPEEWRRSILVPIFKNKGDVQSCTNYRGIKLMSHIMKLWERVIEHRLRRMTSVTKNQLGFMPRRSTMEAIFLIGLHQGSALSPYLFALVMDEVTRDIQGDIPWCMLFADDVVLVDDSRTGRRPPEAPVHSGRLKRAENVKRGRGRPNLTWEESVKRDLKDWSITKELAMDRGAWKLAIHNASYLILRGMKTLHLRVQCQNSTALRMAQFLEEHPKIARVYYPGLPSHPEHHIAKSQMTGFGGVVSFEVDGDFDSTRKFIDSVKIPYHAPSFGGCESIIDQPAIMSYWDSKEQRDIYGIKDNLIRFSIGVEDFEDLKNDIVQALNKI</sequence>
<dbReference type="FunFam" id="3.90.1150.10:FF:000033">
    <property type="entry name" value="Cystathionine gamma-synthase"/>
    <property type="match status" value="1"/>
</dbReference>
<evidence type="ECO:0000256" key="5">
    <source>
        <dbReference type="ARBA" id="ARBA00093222"/>
    </source>
</evidence>
<evidence type="ECO:0000256" key="4">
    <source>
        <dbReference type="ARBA" id="ARBA00060510"/>
    </source>
</evidence>
<dbReference type="GO" id="GO:0009086">
    <property type="term" value="P:methionine biosynthetic process"/>
    <property type="evidence" value="ECO:0007669"/>
    <property type="project" value="InterPro"/>
</dbReference>
<evidence type="ECO:0000256" key="2">
    <source>
        <dbReference type="ARBA" id="ARBA00009077"/>
    </source>
</evidence>
<reference evidence="8" key="1">
    <citation type="journal article" date="2013" name="Nature">
        <title>Draft genome of the wheat A-genome progenitor Triticum urartu.</title>
        <authorList>
            <person name="Ling H.Q."/>
            <person name="Zhao S."/>
            <person name="Liu D."/>
            <person name="Wang J."/>
            <person name="Sun H."/>
            <person name="Zhang C."/>
            <person name="Fan H."/>
            <person name="Li D."/>
            <person name="Dong L."/>
            <person name="Tao Y."/>
            <person name="Gao C."/>
            <person name="Wu H."/>
            <person name="Li Y."/>
            <person name="Cui Y."/>
            <person name="Guo X."/>
            <person name="Zheng S."/>
            <person name="Wang B."/>
            <person name="Yu K."/>
            <person name="Liang Q."/>
            <person name="Yang W."/>
            <person name="Lou X."/>
            <person name="Chen J."/>
            <person name="Feng M."/>
            <person name="Jian J."/>
            <person name="Zhang X."/>
            <person name="Luo G."/>
            <person name="Jiang Y."/>
            <person name="Liu J."/>
            <person name="Wang Z."/>
            <person name="Sha Y."/>
            <person name="Zhang B."/>
            <person name="Wu H."/>
            <person name="Tang D."/>
            <person name="Shen Q."/>
            <person name="Xue P."/>
            <person name="Zou S."/>
            <person name="Wang X."/>
            <person name="Liu X."/>
            <person name="Wang F."/>
            <person name="Yang Y."/>
            <person name="An X."/>
            <person name="Dong Z."/>
            <person name="Zhang K."/>
            <person name="Zhang X."/>
            <person name="Luo M.C."/>
            <person name="Dvorak J."/>
            <person name="Tong Y."/>
            <person name="Wang J."/>
            <person name="Yang H."/>
            <person name="Li Z."/>
            <person name="Wang D."/>
            <person name="Zhang A."/>
            <person name="Wang J."/>
        </authorList>
    </citation>
    <scope>NUCLEOTIDE SEQUENCE</scope>
</reference>
<dbReference type="InterPro" id="IPR015424">
    <property type="entry name" value="PyrdxlP-dep_Trfase"/>
</dbReference>
<dbReference type="Pfam" id="PF01053">
    <property type="entry name" value="Cys_Met_Meta_PP"/>
    <property type="match status" value="2"/>
</dbReference>
<dbReference type="GO" id="GO:0009507">
    <property type="term" value="C:chloroplast"/>
    <property type="evidence" value="ECO:0007669"/>
    <property type="project" value="TreeGrafter"/>
</dbReference>
<dbReference type="PANTHER" id="PTHR43379:SF1">
    <property type="entry name" value="CYSTATHIONINE GAMMA-SYNTHASE 1, CHLOROPLASTIC-RELATED"/>
    <property type="match status" value="1"/>
</dbReference>
<dbReference type="PROSITE" id="PS00868">
    <property type="entry name" value="CYS_MET_METAB_PP"/>
    <property type="match status" value="1"/>
</dbReference>
<comment type="similarity">
    <text evidence="2">Belongs to the trans-sulfuration enzymes family.</text>
</comment>
<dbReference type="EC" id="2.5.1.160" evidence="7"/>
<name>M7YGH9_TRIUA</name>
<dbReference type="InterPro" id="IPR044639">
    <property type="entry name" value="CGS1/2"/>
</dbReference>
<evidence type="ECO:0000256" key="3">
    <source>
        <dbReference type="ARBA" id="ARBA00022898"/>
    </source>
</evidence>
<dbReference type="InterPro" id="IPR000277">
    <property type="entry name" value="Cys/Met-Metab_PyrdxlP-dep_enz"/>
</dbReference>
<gene>
    <name evidence="8" type="ORF">TRIUR3_28094</name>
</gene>
<dbReference type="Gene3D" id="3.40.640.10">
    <property type="entry name" value="Type I PLP-dependent aspartate aminotransferase-like (Major domain)"/>
    <property type="match status" value="1"/>
</dbReference>
<dbReference type="Gene3D" id="3.90.1150.10">
    <property type="entry name" value="Aspartate Aminotransferase, domain 1"/>
    <property type="match status" value="1"/>
</dbReference>
<dbReference type="STRING" id="4572.M7YGH9"/>
<protein>
    <recommendedName>
        <fullName evidence="7">plant cystathionine gamma-synthase</fullName>
        <ecNumber evidence="7">2.5.1.160</ecNumber>
    </recommendedName>
</protein>
<comment type="pathway">
    <text evidence="4">Amino-acid biosynthesis; L-methionine biosynthesis via de novo pathway; L-cystathionine from O-succinyl-L-homoserine: step 1/1.</text>
</comment>
<dbReference type="GO" id="GO:0019346">
    <property type="term" value="P:transsulfuration"/>
    <property type="evidence" value="ECO:0007669"/>
    <property type="project" value="InterPro"/>
</dbReference>
<organism evidence="8">
    <name type="scientific">Triticum urartu</name>
    <name type="common">Red wild einkorn</name>
    <name type="synonym">Crithodium urartu</name>
    <dbReference type="NCBI Taxonomy" id="4572"/>
    <lineage>
        <taxon>Eukaryota</taxon>
        <taxon>Viridiplantae</taxon>
        <taxon>Streptophyta</taxon>
        <taxon>Embryophyta</taxon>
        <taxon>Tracheophyta</taxon>
        <taxon>Spermatophyta</taxon>
        <taxon>Magnoliopsida</taxon>
        <taxon>Liliopsida</taxon>
        <taxon>Poales</taxon>
        <taxon>Poaceae</taxon>
        <taxon>BOP clade</taxon>
        <taxon>Pooideae</taxon>
        <taxon>Triticodae</taxon>
        <taxon>Triticeae</taxon>
        <taxon>Triticinae</taxon>
        <taxon>Triticum</taxon>
    </lineage>
</organism>
<dbReference type="GO" id="GO:0003962">
    <property type="term" value="F:cystathionine gamma-synthase activity"/>
    <property type="evidence" value="ECO:0007669"/>
    <property type="project" value="InterPro"/>
</dbReference>
<dbReference type="PANTHER" id="PTHR43379">
    <property type="entry name" value="CYSTATHIONINE GAMMA-SYNTHASE"/>
    <property type="match status" value="1"/>
</dbReference>
<dbReference type="eggNOG" id="KOG1075">
    <property type="taxonomic scope" value="Eukaryota"/>
</dbReference>
<accession>M7YGH9</accession>
<dbReference type="EMBL" id="KD280915">
    <property type="protein sequence ID" value="EMS45856.1"/>
    <property type="molecule type" value="Genomic_DNA"/>
</dbReference>
<evidence type="ECO:0000313" key="8">
    <source>
        <dbReference type="EMBL" id="EMS45856.1"/>
    </source>
</evidence>
<comment type="catalytic activity">
    <reaction evidence="6">
        <text>O-phospho-L-homoserine + L-cysteine = L,L-cystathionine + phosphate</text>
        <dbReference type="Rhea" id="RHEA:80891"/>
        <dbReference type="ChEBI" id="CHEBI:35235"/>
        <dbReference type="ChEBI" id="CHEBI:43474"/>
        <dbReference type="ChEBI" id="CHEBI:57590"/>
        <dbReference type="ChEBI" id="CHEBI:58161"/>
        <dbReference type="EC" id="2.5.1.160"/>
    </reaction>
</comment>